<dbReference type="InterPro" id="IPR012834">
    <property type="entry name" value="FlgG_G_neg"/>
</dbReference>
<keyword evidence="11" id="KW-0969">Cilium</keyword>
<protein>
    <recommendedName>
        <fullName evidence="3 6">Flagellar basal-body rod protein FlgG</fullName>
    </recommendedName>
</protein>
<dbReference type="Pfam" id="PF06429">
    <property type="entry name" value="Flg_bbr_C"/>
    <property type="match status" value="1"/>
</dbReference>
<dbReference type="InterPro" id="IPR053967">
    <property type="entry name" value="LlgE_F_G-like_D1"/>
</dbReference>
<keyword evidence="11" id="KW-0966">Cell projection</keyword>
<dbReference type="InterPro" id="IPR019776">
    <property type="entry name" value="Flagellar_basal_body_rod_CS"/>
</dbReference>
<feature type="domain" description="Flagellar basal body rod protein N-terminal" evidence="8">
    <location>
        <begin position="5"/>
        <end position="35"/>
    </location>
</feature>
<dbReference type="SMR" id="A0A0H3PDC7"/>
<evidence type="ECO:0000259" key="8">
    <source>
        <dbReference type="Pfam" id="PF00460"/>
    </source>
</evidence>
<feature type="domain" description="Flagellar hook protein FlgE/F/G-like D1" evidence="10">
    <location>
        <begin position="97"/>
        <end position="160"/>
    </location>
</feature>
<dbReference type="Pfam" id="PF22692">
    <property type="entry name" value="LlgE_F_G_D1"/>
    <property type="match status" value="1"/>
</dbReference>
<dbReference type="PROSITE" id="PS00588">
    <property type="entry name" value="FLAGELLA_BB_ROD"/>
    <property type="match status" value="1"/>
</dbReference>
<dbReference type="HOGENOM" id="CLU_013687_0_1_7"/>
<comment type="similarity">
    <text evidence="2 7">Belongs to the flagella basal body rod proteins family.</text>
</comment>
<dbReference type="Proteomes" id="UP000000646">
    <property type="component" value="Chromosome"/>
</dbReference>
<dbReference type="EMBL" id="CP000538">
    <property type="protein sequence ID" value="EAQ72398.1"/>
    <property type="molecule type" value="Genomic_DNA"/>
</dbReference>
<evidence type="ECO:0000256" key="1">
    <source>
        <dbReference type="ARBA" id="ARBA00004117"/>
    </source>
</evidence>
<evidence type="ECO:0000256" key="6">
    <source>
        <dbReference type="NCBIfam" id="TIGR02488"/>
    </source>
</evidence>
<evidence type="ECO:0000259" key="10">
    <source>
        <dbReference type="Pfam" id="PF22692"/>
    </source>
</evidence>
<evidence type="ECO:0000313" key="12">
    <source>
        <dbReference type="Proteomes" id="UP000000646"/>
    </source>
</evidence>
<evidence type="ECO:0000256" key="2">
    <source>
        <dbReference type="ARBA" id="ARBA00009677"/>
    </source>
</evidence>
<sequence length="263" mass="27731">MMRSLHTAATGMVAQQTQIDVTSNNIANVNTAGFKKSRAEFADLMYQVMKYAGTSTSATTLSPSGIEVGVGVRPTAVTKVFTEGNLKSTSTDGLDMAIAGNGFFQIQLPDGTIGYTRNGQFTKDNEGNIVNSDGYRLLPEMTIPEGATAINVATDGTVSVMLPGEQQETQIGQVELVQFINPAGLHSMGDNLYLETGASGAPVAGIAGQDGLGTIRHGFIELSNVQLVEEMTDLITGQRAYEAGSKAITTSDDMLGIVNQLKR</sequence>
<dbReference type="SUPFAM" id="SSF117143">
    <property type="entry name" value="Flagellar hook protein flgE"/>
    <property type="match status" value="1"/>
</dbReference>
<keyword evidence="4 7" id="KW-0975">Bacterial flagellum</keyword>
<dbReference type="eggNOG" id="COG4786">
    <property type="taxonomic scope" value="Bacteria"/>
</dbReference>
<evidence type="ECO:0000256" key="4">
    <source>
        <dbReference type="ARBA" id="ARBA00023143"/>
    </source>
</evidence>
<dbReference type="InterPro" id="IPR010930">
    <property type="entry name" value="Flg_bb/hook_C_dom"/>
</dbReference>
<accession>A0A0H3PDC7</accession>
<dbReference type="PANTHER" id="PTHR30435">
    <property type="entry name" value="FLAGELLAR PROTEIN"/>
    <property type="match status" value="1"/>
</dbReference>
<feature type="domain" description="Flagellar basal-body/hook protein C-terminal" evidence="9">
    <location>
        <begin position="218"/>
        <end position="261"/>
    </location>
</feature>
<dbReference type="AlphaFoldDB" id="A0A0H3PDC7"/>
<dbReference type="InterPro" id="IPR001444">
    <property type="entry name" value="Flag_bb_rod_N"/>
</dbReference>
<evidence type="ECO:0000313" key="11">
    <source>
        <dbReference type="EMBL" id="EAQ72398.1"/>
    </source>
</evidence>
<reference evidence="12" key="1">
    <citation type="submission" date="2006-12" db="EMBL/GenBank/DDBJ databases">
        <authorList>
            <person name="Fouts D.E."/>
            <person name="Nelson K.E."/>
            <person name="Sebastian Y."/>
        </authorList>
    </citation>
    <scope>NUCLEOTIDE SEQUENCE [LARGE SCALE GENOMIC DNA]</scope>
    <source>
        <strain evidence="12">81-176</strain>
    </source>
</reference>
<dbReference type="NCBIfam" id="TIGR02488">
    <property type="entry name" value="flgG_G_neg"/>
    <property type="match status" value="1"/>
</dbReference>
<keyword evidence="11" id="KW-0282">Flagellum</keyword>
<dbReference type="PANTHER" id="PTHR30435:SF19">
    <property type="entry name" value="FLAGELLAR BASAL-BODY ROD PROTEIN FLGG"/>
    <property type="match status" value="1"/>
</dbReference>
<name>A0A0H3PDC7_CAMJJ</name>
<comment type="subcellular location">
    <subcellularLocation>
        <location evidence="1 7">Bacterial flagellum basal body</location>
    </subcellularLocation>
</comment>
<evidence type="ECO:0000259" key="9">
    <source>
        <dbReference type="Pfam" id="PF06429"/>
    </source>
</evidence>
<comment type="subunit">
    <text evidence="5">The basal body constitutes a major portion of the flagellar organelle and consists of four rings (L,P,S, and M) mounted on a central rod. The rod consists of about 26 subunits of FlgG in the distal portion, and FlgB, FlgC and FlgF are thought to build up the proximal portion of the rod with about 6 subunits each.</text>
</comment>
<dbReference type="KEGG" id="cjj:CJJ81176_0721"/>
<dbReference type="NCBIfam" id="TIGR03506">
    <property type="entry name" value="FlgEFG_subfam"/>
    <property type="match status" value="2"/>
</dbReference>
<dbReference type="InterPro" id="IPR037925">
    <property type="entry name" value="FlgE/F/G-like"/>
</dbReference>
<dbReference type="Pfam" id="PF00460">
    <property type="entry name" value="Flg_bb_rod"/>
    <property type="match status" value="1"/>
</dbReference>
<dbReference type="RefSeq" id="WP_002852142.1">
    <property type="nucleotide sequence ID" value="NC_008787.1"/>
</dbReference>
<dbReference type="GO" id="GO:0071978">
    <property type="term" value="P:bacterial-type flagellum-dependent swarming motility"/>
    <property type="evidence" value="ECO:0007669"/>
    <property type="project" value="TreeGrafter"/>
</dbReference>
<organism evidence="11 12">
    <name type="scientific">Campylobacter jejuni subsp. jejuni serotype O:23/36 (strain 81-176)</name>
    <dbReference type="NCBI Taxonomy" id="354242"/>
    <lineage>
        <taxon>Bacteria</taxon>
        <taxon>Pseudomonadati</taxon>
        <taxon>Campylobacterota</taxon>
        <taxon>Epsilonproteobacteria</taxon>
        <taxon>Campylobacterales</taxon>
        <taxon>Campylobacteraceae</taxon>
        <taxon>Campylobacter</taxon>
    </lineage>
</organism>
<dbReference type="GO" id="GO:0009426">
    <property type="term" value="C:bacterial-type flagellum basal body, distal rod"/>
    <property type="evidence" value="ECO:0007669"/>
    <property type="project" value="UniProtKB-UniRule"/>
</dbReference>
<evidence type="ECO:0000256" key="3">
    <source>
        <dbReference type="ARBA" id="ARBA00017948"/>
    </source>
</evidence>
<proteinExistence type="inferred from homology"/>
<evidence type="ECO:0000256" key="5">
    <source>
        <dbReference type="ARBA" id="ARBA00025933"/>
    </source>
</evidence>
<gene>
    <name evidence="11" type="primary">flgG</name>
    <name evidence="11" type="ordered locus">CJJ81176_0721</name>
</gene>
<evidence type="ECO:0000256" key="7">
    <source>
        <dbReference type="RuleBase" id="RU362116"/>
    </source>
</evidence>
<dbReference type="InterPro" id="IPR020013">
    <property type="entry name" value="Flagellar_FlgE/F/G"/>
</dbReference>